<dbReference type="SUPFAM" id="SSF55681">
    <property type="entry name" value="Class II aaRS and biotin synthetases"/>
    <property type="match status" value="1"/>
</dbReference>
<dbReference type="InterPro" id="IPR004408">
    <property type="entry name" value="Biotin_CoA_COase_ligase"/>
</dbReference>
<dbReference type="InterPro" id="IPR004143">
    <property type="entry name" value="BPL_LPL_catalytic"/>
</dbReference>
<dbReference type="Gene3D" id="3.30.930.10">
    <property type="entry name" value="Bira Bifunctional Protein, Domain 2"/>
    <property type="match status" value="1"/>
</dbReference>
<dbReference type="AlphaFoldDB" id="A0A2W4UKJ3"/>
<evidence type="ECO:0000313" key="4">
    <source>
        <dbReference type="Proteomes" id="UP000249354"/>
    </source>
</evidence>
<evidence type="ECO:0000313" key="3">
    <source>
        <dbReference type="EMBL" id="PZO21896.1"/>
    </source>
</evidence>
<evidence type="ECO:0000256" key="1">
    <source>
        <dbReference type="ARBA" id="ARBA00022598"/>
    </source>
</evidence>
<feature type="domain" description="BPL/LPL catalytic" evidence="2">
    <location>
        <begin position="41"/>
        <end position="221"/>
    </location>
</feature>
<dbReference type="Pfam" id="PF03099">
    <property type="entry name" value="BPL_LplA_LipB"/>
    <property type="match status" value="1"/>
</dbReference>
<dbReference type="GO" id="GO:0005737">
    <property type="term" value="C:cytoplasm"/>
    <property type="evidence" value="ECO:0007669"/>
    <property type="project" value="TreeGrafter"/>
</dbReference>
<dbReference type="PROSITE" id="PS51733">
    <property type="entry name" value="BPL_LPL_CATALYTIC"/>
    <property type="match status" value="1"/>
</dbReference>
<dbReference type="GO" id="GO:0004077">
    <property type="term" value="F:biotin--[biotin carboxyl-carrier protein] ligase activity"/>
    <property type="evidence" value="ECO:0007669"/>
    <property type="project" value="InterPro"/>
</dbReference>
<name>A0A2W4UKJ3_9CYAN</name>
<dbReference type="CDD" id="cd16442">
    <property type="entry name" value="BPL"/>
    <property type="match status" value="1"/>
</dbReference>
<sequence>MVSTRQTFGWGEAKWGGVAIAAEGFYAALNKDAAELGVSAMFRAIRPRFDLHVFDHVDSTSTQLWRMLASGYGAGTVAIARQQSAGRGQRGRVWQSEPGGLYLSLAMEPDWPVADAAQLTCLSAWGIAIALNNLGVPIRVKWPNDLFFEGKKLGGILTETKLAYSPAAELSMGAKPLGYIKQAVVGVGINWHNPTPETGVSLVKILESLPGSLAKIKINCLEMLGALVLRGILQGVFFQQRVGSQVFMKDYEKLLTQFKKPVLLDRKLLDQMVFSEESSGCETNPSQPSLSKEHLLSQLLNRSGEVVGLSEKGYLKVALKGTPIEWSGHDRLGVTAAKSILLFAPSAIGF</sequence>
<organism evidence="3 4">
    <name type="scientific">Leptolyngbya foveolarum</name>
    <dbReference type="NCBI Taxonomy" id="47253"/>
    <lineage>
        <taxon>Bacteria</taxon>
        <taxon>Bacillati</taxon>
        <taxon>Cyanobacteriota</taxon>
        <taxon>Cyanophyceae</taxon>
        <taxon>Leptolyngbyales</taxon>
        <taxon>Leptolyngbyaceae</taxon>
        <taxon>Leptolyngbya group</taxon>
        <taxon>Leptolyngbya</taxon>
    </lineage>
</organism>
<comment type="caution">
    <text evidence="3">The sequence shown here is derived from an EMBL/GenBank/DDBJ whole genome shotgun (WGS) entry which is preliminary data.</text>
</comment>
<reference evidence="3 4" key="2">
    <citation type="submission" date="2018-06" db="EMBL/GenBank/DDBJ databases">
        <title>Metagenomic assembly of (sub)arctic Cyanobacteria and their associated microbiome from non-axenic cultures.</title>
        <authorList>
            <person name="Baurain D."/>
        </authorList>
    </citation>
    <scope>NUCLEOTIDE SEQUENCE [LARGE SCALE GENOMIC DNA]</scope>
    <source>
        <strain evidence="3">ULC129bin1</strain>
    </source>
</reference>
<gene>
    <name evidence="3" type="ORF">DCF25_04325</name>
</gene>
<dbReference type="EMBL" id="QBMC01000016">
    <property type="protein sequence ID" value="PZO21896.1"/>
    <property type="molecule type" value="Genomic_DNA"/>
</dbReference>
<dbReference type="PANTHER" id="PTHR12835">
    <property type="entry name" value="BIOTIN PROTEIN LIGASE"/>
    <property type="match status" value="1"/>
</dbReference>
<reference evidence="4" key="1">
    <citation type="submission" date="2018-04" db="EMBL/GenBank/DDBJ databases">
        <authorList>
            <person name="Cornet L."/>
        </authorList>
    </citation>
    <scope>NUCLEOTIDE SEQUENCE [LARGE SCALE GENOMIC DNA]</scope>
</reference>
<dbReference type="NCBIfam" id="TIGR00121">
    <property type="entry name" value="birA_ligase"/>
    <property type="match status" value="1"/>
</dbReference>
<evidence type="ECO:0000259" key="2">
    <source>
        <dbReference type="PROSITE" id="PS51733"/>
    </source>
</evidence>
<dbReference type="PANTHER" id="PTHR12835:SF5">
    <property type="entry name" value="BIOTIN--PROTEIN LIGASE"/>
    <property type="match status" value="1"/>
</dbReference>
<accession>A0A2W4UKJ3</accession>
<proteinExistence type="predicted"/>
<dbReference type="InterPro" id="IPR045864">
    <property type="entry name" value="aa-tRNA-synth_II/BPL/LPL"/>
</dbReference>
<keyword evidence="1 3" id="KW-0436">Ligase</keyword>
<protein>
    <submittedName>
        <fullName evidence="3">Biotin--[acetyl-CoA-carboxylase] ligase</fullName>
    </submittedName>
</protein>
<dbReference type="Proteomes" id="UP000249354">
    <property type="component" value="Unassembled WGS sequence"/>
</dbReference>